<keyword evidence="3" id="KW-1185">Reference proteome</keyword>
<dbReference type="EMBL" id="NIDE01000014">
    <property type="protein sequence ID" value="OWK38045.1"/>
    <property type="molecule type" value="Genomic_DNA"/>
</dbReference>
<sequence length="61" mass="7255">MWFVPLLAPLVWAGVTDFRRGRWKRAIGAWLVVFCQYFAMIYNMTHELSGLGVWLCWVYLD</sequence>
<keyword evidence="1" id="KW-0812">Transmembrane</keyword>
<dbReference type="Proteomes" id="UP000214646">
    <property type="component" value="Unassembled WGS sequence"/>
</dbReference>
<evidence type="ECO:0000313" key="2">
    <source>
        <dbReference type="EMBL" id="OWK38045.1"/>
    </source>
</evidence>
<gene>
    <name evidence="2" type="ORF">FRUB_07165</name>
</gene>
<organism evidence="2 3">
    <name type="scientific">Fimbriiglobus ruber</name>
    <dbReference type="NCBI Taxonomy" id="1908690"/>
    <lineage>
        <taxon>Bacteria</taxon>
        <taxon>Pseudomonadati</taxon>
        <taxon>Planctomycetota</taxon>
        <taxon>Planctomycetia</taxon>
        <taxon>Gemmatales</taxon>
        <taxon>Gemmataceae</taxon>
        <taxon>Fimbriiglobus</taxon>
    </lineage>
</organism>
<evidence type="ECO:0000256" key="1">
    <source>
        <dbReference type="SAM" id="Phobius"/>
    </source>
</evidence>
<name>A0A225DNW5_9BACT</name>
<proteinExistence type="predicted"/>
<keyword evidence="1" id="KW-0472">Membrane</keyword>
<reference evidence="3" key="1">
    <citation type="submission" date="2017-06" db="EMBL/GenBank/DDBJ databases">
        <title>Genome analysis of Fimbriiglobus ruber SP5, the first member of the order Planctomycetales with confirmed chitinolytic capability.</title>
        <authorList>
            <person name="Ravin N.V."/>
            <person name="Rakitin A.L."/>
            <person name="Ivanova A.A."/>
            <person name="Beletsky A.V."/>
            <person name="Kulichevskaya I.S."/>
            <person name="Mardanov A.V."/>
            <person name="Dedysh S.N."/>
        </authorList>
    </citation>
    <scope>NUCLEOTIDE SEQUENCE [LARGE SCALE GENOMIC DNA]</scope>
    <source>
        <strain evidence="3">SP5</strain>
    </source>
</reference>
<keyword evidence="1" id="KW-1133">Transmembrane helix</keyword>
<protein>
    <submittedName>
        <fullName evidence="2">Uncharacterized protein</fullName>
    </submittedName>
</protein>
<evidence type="ECO:0000313" key="3">
    <source>
        <dbReference type="Proteomes" id="UP000214646"/>
    </source>
</evidence>
<dbReference type="AlphaFoldDB" id="A0A225DNW5"/>
<feature type="transmembrane region" description="Helical" evidence="1">
    <location>
        <begin position="23"/>
        <end position="42"/>
    </location>
</feature>
<comment type="caution">
    <text evidence="2">The sequence shown here is derived from an EMBL/GenBank/DDBJ whole genome shotgun (WGS) entry which is preliminary data.</text>
</comment>
<accession>A0A225DNW5</accession>